<dbReference type="HOGENOM" id="CLU_064130_1_0_1"/>
<feature type="region of interest" description="Disordered" evidence="1">
    <location>
        <begin position="1"/>
        <end position="32"/>
    </location>
</feature>
<keyword evidence="3" id="KW-1185">Reference proteome</keyword>
<name>A0A0C9U3P1_PAXIN</name>
<reference evidence="3" key="2">
    <citation type="submission" date="2015-01" db="EMBL/GenBank/DDBJ databases">
        <title>Evolutionary Origins and Diversification of the Mycorrhizal Mutualists.</title>
        <authorList>
            <consortium name="DOE Joint Genome Institute"/>
            <consortium name="Mycorrhizal Genomics Consortium"/>
            <person name="Kohler A."/>
            <person name="Kuo A."/>
            <person name="Nagy L.G."/>
            <person name="Floudas D."/>
            <person name="Copeland A."/>
            <person name="Barry K.W."/>
            <person name="Cichocki N."/>
            <person name="Veneault-Fourrey C."/>
            <person name="LaButti K."/>
            <person name="Lindquist E.A."/>
            <person name="Lipzen A."/>
            <person name="Lundell T."/>
            <person name="Morin E."/>
            <person name="Murat C."/>
            <person name="Riley R."/>
            <person name="Ohm R."/>
            <person name="Sun H."/>
            <person name="Tunlid A."/>
            <person name="Henrissat B."/>
            <person name="Grigoriev I.V."/>
            <person name="Hibbett D.S."/>
            <person name="Martin F."/>
        </authorList>
    </citation>
    <scope>NUCLEOTIDE SEQUENCE [LARGE SCALE GENOMIC DNA]</scope>
    <source>
        <strain evidence="3">ATCC 200175</strain>
    </source>
</reference>
<accession>A0A0C9U3P1</accession>
<dbReference type="Proteomes" id="UP000053647">
    <property type="component" value="Unassembled WGS sequence"/>
</dbReference>
<dbReference type="EMBL" id="KN819345">
    <property type="protein sequence ID" value="KIJ14107.1"/>
    <property type="molecule type" value="Genomic_DNA"/>
</dbReference>
<protein>
    <submittedName>
        <fullName evidence="2">Uncharacterized protein</fullName>
    </submittedName>
</protein>
<gene>
    <name evidence="2" type="ORF">PAXINDRAFT_100325</name>
</gene>
<dbReference type="OrthoDB" id="3198211at2759"/>
<sequence>MATPFVGYPPSQNHVDTPPLGPPGPAGETLQPPIDILHNLQPENVLRNEIEELCSATLTIDTAFKDIGEKLSQVTKEQKKRERYKTCYDLETRWKQHHKKIEEKSETSQDLSQKFVDFVRTLEAYIADFSRAVEGLGFREQPEKCGILKNEVVTAKADMHG</sequence>
<organism evidence="2 3">
    <name type="scientific">Paxillus involutus ATCC 200175</name>
    <dbReference type="NCBI Taxonomy" id="664439"/>
    <lineage>
        <taxon>Eukaryota</taxon>
        <taxon>Fungi</taxon>
        <taxon>Dikarya</taxon>
        <taxon>Basidiomycota</taxon>
        <taxon>Agaricomycotina</taxon>
        <taxon>Agaricomycetes</taxon>
        <taxon>Agaricomycetidae</taxon>
        <taxon>Boletales</taxon>
        <taxon>Paxilineae</taxon>
        <taxon>Paxillaceae</taxon>
        <taxon>Paxillus</taxon>
    </lineage>
</organism>
<evidence type="ECO:0000313" key="3">
    <source>
        <dbReference type="Proteomes" id="UP000053647"/>
    </source>
</evidence>
<dbReference type="AlphaFoldDB" id="A0A0C9U3P1"/>
<proteinExistence type="predicted"/>
<reference evidence="2 3" key="1">
    <citation type="submission" date="2014-06" db="EMBL/GenBank/DDBJ databases">
        <authorList>
            <consortium name="DOE Joint Genome Institute"/>
            <person name="Kuo A."/>
            <person name="Kohler A."/>
            <person name="Nagy L.G."/>
            <person name="Floudas D."/>
            <person name="Copeland A."/>
            <person name="Barry K.W."/>
            <person name="Cichocki N."/>
            <person name="Veneault-Fourrey C."/>
            <person name="LaButti K."/>
            <person name="Lindquist E.A."/>
            <person name="Lipzen A."/>
            <person name="Lundell T."/>
            <person name="Morin E."/>
            <person name="Murat C."/>
            <person name="Sun H."/>
            <person name="Tunlid A."/>
            <person name="Henrissat B."/>
            <person name="Grigoriev I.V."/>
            <person name="Hibbett D.S."/>
            <person name="Martin F."/>
            <person name="Nordberg H.P."/>
            <person name="Cantor M.N."/>
            <person name="Hua S.X."/>
        </authorList>
    </citation>
    <scope>NUCLEOTIDE SEQUENCE [LARGE SCALE GENOMIC DNA]</scope>
    <source>
        <strain evidence="2 3">ATCC 200175</strain>
    </source>
</reference>
<evidence type="ECO:0000256" key="1">
    <source>
        <dbReference type="SAM" id="MobiDB-lite"/>
    </source>
</evidence>
<evidence type="ECO:0000313" key="2">
    <source>
        <dbReference type="EMBL" id="KIJ14107.1"/>
    </source>
</evidence>